<dbReference type="InterPro" id="IPR011042">
    <property type="entry name" value="6-blade_b-propeller_TolB-like"/>
</dbReference>
<dbReference type="Pfam" id="PF22807">
    <property type="entry name" value="TrAA12"/>
    <property type="match status" value="1"/>
</dbReference>
<dbReference type="Proteomes" id="UP000800093">
    <property type="component" value="Unassembled WGS sequence"/>
</dbReference>
<proteinExistence type="predicted"/>
<organism evidence="3 4">
    <name type="scientific">Lojkania enalia</name>
    <dbReference type="NCBI Taxonomy" id="147567"/>
    <lineage>
        <taxon>Eukaryota</taxon>
        <taxon>Fungi</taxon>
        <taxon>Dikarya</taxon>
        <taxon>Ascomycota</taxon>
        <taxon>Pezizomycotina</taxon>
        <taxon>Dothideomycetes</taxon>
        <taxon>Pleosporomycetidae</taxon>
        <taxon>Pleosporales</taxon>
        <taxon>Pleosporales incertae sedis</taxon>
        <taxon>Lojkania</taxon>
    </lineage>
</organism>
<dbReference type="InterPro" id="IPR011041">
    <property type="entry name" value="Quinoprot_gluc/sorb_DH_b-prop"/>
</dbReference>
<evidence type="ECO:0000313" key="4">
    <source>
        <dbReference type="Proteomes" id="UP000800093"/>
    </source>
</evidence>
<keyword evidence="4" id="KW-1185">Reference proteome</keyword>
<protein>
    <submittedName>
        <fullName evidence="3">Soluble quino protein glucose dehydrogenase</fullName>
    </submittedName>
</protein>
<dbReference type="Gene3D" id="2.120.10.30">
    <property type="entry name" value="TolB, C-terminal domain"/>
    <property type="match status" value="1"/>
</dbReference>
<dbReference type="InterPro" id="IPR054539">
    <property type="entry name" value="Beta-prop_PDH"/>
</dbReference>
<feature type="chain" id="PRO_5040235012" evidence="1">
    <location>
        <begin position="21"/>
        <end position="424"/>
    </location>
</feature>
<dbReference type="AlphaFoldDB" id="A0A9P4KCQ2"/>
<dbReference type="PROSITE" id="PS51257">
    <property type="entry name" value="PROKAR_LIPOPROTEIN"/>
    <property type="match status" value="1"/>
</dbReference>
<evidence type="ECO:0000259" key="2">
    <source>
        <dbReference type="Pfam" id="PF22807"/>
    </source>
</evidence>
<comment type="caution">
    <text evidence="3">The sequence shown here is derived from an EMBL/GenBank/DDBJ whole genome shotgun (WGS) entry which is preliminary data.</text>
</comment>
<name>A0A9P4KCQ2_9PLEO</name>
<dbReference type="OrthoDB" id="507128at2759"/>
<keyword evidence="1" id="KW-0732">Signal</keyword>
<dbReference type="EMBL" id="ML986600">
    <property type="protein sequence ID" value="KAF2266165.1"/>
    <property type="molecule type" value="Genomic_DNA"/>
</dbReference>
<sequence length="424" mass="45820">MIGIRYVVMAIAALMPQAFAQSCGNINPVNAPTFGPGYSGRVVMNGLRMPRGMIFDNQGNILTTEQGGYGVRYIQLNDYGGTNVCVRSNKQLISDYSINHGIALTPDGKTLFVSSLTSVWSWDYDGATGTVSNRKTVIQNMQNGGFHPTRTLLVPKAQPDVLLVQRGSADNIDTAASQIGTARSQIRVFKISEIQAGVKDYASGEVLAWGLRNSVGFGEHPNGGIWSVDNGVDDMRRENRDIHHTNPCEELNYHGKINVTNSPERGAHYGYPECAAVWDPSVLPNPSQFKVGQPIVIGNPSGQTTDALCASRQAPKLCFPSHTAPLDIKFNANGSAAYIPFHGSWNKSPPDGFRLSRVAFNPATGMPTESSTSTNAAQNIMYNANINSCPNRCFRPVNVAFGPNGQLFMTSDTTNEIWVIGGTT</sequence>
<feature type="signal peptide" evidence="1">
    <location>
        <begin position="1"/>
        <end position="20"/>
    </location>
</feature>
<gene>
    <name evidence="3" type="ORF">CC78DRAFT_559461</name>
</gene>
<reference evidence="4" key="1">
    <citation type="journal article" date="2020" name="Stud. Mycol.">
        <title>101 Dothideomycetes genomes: A test case for predicting lifestyles and emergence of pathogens.</title>
        <authorList>
            <person name="Haridas S."/>
            <person name="Albert R."/>
            <person name="Binder M."/>
            <person name="Bloem J."/>
            <person name="LaButti K."/>
            <person name="Salamov A."/>
            <person name="Andreopoulos B."/>
            <person name="Baker S."/>
            <person name="Barry K."/>
            <person name="Bills G."/>
            <person name="Bluhm B."/>
            <person name="Cannon C."/>
            <person name="Castanera R."/>
            <person name="Culley D."/>
            <person name="Daum C."/>
            <person name="Ezra D."/>
            <person name="Gonzalez J."/>
            <person name="Henrissat B."/>
            <person name="Kuo A."/>
            <person name="Liang C."/>
            <person name="Lipzen A."/>
            <person name="Lutzoni F."/>
            <person name="Magnuson J."/>
            <person name="Mondo S."/>
            <person name="Nolan M."/>
            <person name="Ohm R."/>
            <person name="Pangilinan J."/>
            <person name="Park H.-J."/>
            <person name="Ramirez L."/>
            <person name="Alfaro M."/>
            <person name="Sun H."/>
            <person name="Tritt A."/>
            <person name="Yoshinaga Y."/>
            <person name="Zwiers L.-H."/>
            <person name="Turgeon B."/>
            <person name="Goodwin S."/>
            <person name="Spatafora J."/>
            <person name="Crous P."/>
            <person name="Grigoriev I."/>
        </authorList>
    </citation>
    <scope>NUCLEOTIDE SEQUENCE [LARGE SCALE GENOMIC DNA]</scope>
    <source>
        <strain evidence="4">CBS 304.66</strain>
    </source>
</reference>
<evidence type="ECO:0000256" key="1">
    <source>
        <dbReference type="SAM" id="SignalP"/>
    </source>
</evidence>
<evidence type="ECO:0000313" key="3">
    <source>
        <dbReference type="EMBL" id="KAF2266165.1"/>
    </source>
</evidence>
<dbReference type="SUPFAM" id="SSF50952">
    <property type="entry name" value="Soluble quinoprotein glucose dehydrogenase"/>
    <property type="match status" value="1"/>
</dbReference>
<feature type="domain" description="Pyrroloquinoline quinone-dependent pyranose dehydrogenase beta-propeller" evidence="2">
    <location>
        <begin position="33"/>
        <end position="421"/>
    </location>
</feature>
<accession>A0A9P4KCQ2</accession>